<dbReference type="Proteomes" id="UP000002640">
    <property type="component" value="Unassembled WGS sequence"/>
</dbReference>
<dbReference type="RefSeq" id="XP_009525152.1">
    <property type="nucleotide sequence ID" value="XM_009526857.1"/>
</dbReference>
<dbReference type="GeneID" id="20651930"/>
<organism evidence="1 2">
    <name type="scientific">Phytophthora sojae (strain P6497)</name>
    <name type="common">Soybean stem and root rot agent</name>
    <name type="synonym">Phytophthora megasperma f. sp. glycines</name>
    <dbReference type="NCBI Taxonomy" id="1094619"/>
    <lineage>
        <taxon>Eukaryota</taxon>
        <taxon>Sar</taxon>
        <taxon>Stramenopiles</taxon>
        <taxon>Oomycota</taxon>
        <taxon>Peronosporomycetes</taxon>
        <taxon>Peronosporales</taxon>
        <taxon>Peronosporaceae</taxon>
        <taxon>Phytophthora</taxon>
    </lineage>
</organism>
<dbReference type="EMBL" id="JH159153">
    <property type="protein sequence ID" value="EGZ22435.1"/>
    <property type="molecule type" value="Genomic_DNA"/>
</dbReference>
<dbReference type="InParanoid" id="G4Z751"/>
<gene>
    <name evidence="1" type="ORF">PHYSODRAFT_416319</name>
</gene>
<evidence type="ECO:0000313" key="1">
    <source>
        <dbReference type="EMBL" id="EGZ22435.1"/>
    </source>
</evidence>
<dbReference type="AlphaFoldDB" id="G4Z751"/>
<dbReference type="KEGG" id="psoj:PHYSODRAFT_416319"/>
<protein>
    <recommendedName>
        <fullName evidence="3">MULE transposase domain-containing protein</fullName>
    </recommendedName>
</protein>
<feature type="non-terminal residue" evidence="1">
    <location>
        <position position="1"/>
    </location>
</feature>
<sequence length="88" mass="9984">YKSTQLLVVGRDGNMANVLLGIAVCASESEDDCVWFLRCCERSGVPLRKLTIFSDRGTGILAAFHTLEYKNVRFCTRHILQNINKMFK</sequence>
<evidence type="ECO:0000313" key="2">
    <source>
        <dbReference type="Proteomes" id="UP000002640"/>
    </source>
</evidence>
<proteinExistence type="predicted"/>
<keyword evidence="2" id="KW-1185">Reference proteome</keyword>
<evidence type="ECO:0008006" key="3">
    <source>
        <dbReference type="Google" id="ProtNLM"/>
    </source>
</evidence>
<name>G4Z751_PHYSP</name>
<accession>G4Z751</accession>
<reference evidence="1 2" key="1">
    <citation type="journal article" date="2006" name="Science">
        <title>Phytophthora genome sequences uncover evolutionary origins and mechanisms of pathogenesis.</title>
        <authorList>
            <person name="Tyler B.M."/>
            <person name="Tripathy S."/>
            <person name="Zhang X."/>
            <person name="Dehal P."/>
            <person name="Jiang R.H."/>
            <person name="Aerts A."/>
            <person name="Arredondo F.D."/>
            <person name="Baxter L."/>
            <person name="Bensasson D."/>
            <person name="Beynon J.L."/>
            <person name="Chapman J."/>
            <person name="Damasceno C.M."/>
            <person name="Dorrance A.E."/>
            <person name="Dou D."/>
            <person name="Dickerman A.W."/>
            <person name="Dubchak I.L."/>
            <person name="Garbelotto M."/>
            <person name="Gijzen M."/>
            <person name="Gordon S.G."/>
            <person name="Govers F."/>
            <person name="Grunwald N.J."/>
            <person name="Huang W."/>
            <person name="Ivors K.L."/>
            <person name="Jones R.W."/>
            <person name="Kamoun S."/>
            <person name="Krampis K."/>
            <person name="Lamour K.H."/>
            <person name="Lee M.K."/>
            <person name="McDonald W.H."/>
            <person name="Medina M."/>
            <person name="Meijer H.J."/>
            <person name="Nordberg E.K."/>
            <person name="Maclean D.J."/>
            <person name="Ospina-Giraldo M.D."/>
            <person name="Morris P.F."/>
            <person name="Phuntumart V."/>
            <person name="Putnam N.H."/>
            <person name="Rash S."/>
            <person name="Rose J.K."/>
            <person name="Sakihama Y."/>
            <person name="Salamov A.A."/>
            <person name="Savidor A."/>
            <person name="Scheuring C.F."/>
            <person name="Smith B.M."/>
            <person name="Sobral B.W."/>
            <person name="Terry A."/>
            <person name="Torto-Alalibo T.A."/>
            <person name="Win J."/>
            <person name="Xu Z."/>
            <person name="Zhang H."/>
            <person name="Grigoriev I.V."/>
            <person name="Rokhsar D.S."/>
            <person name="Boore J.L."/>
        </authorList>
    </citation>
    <scope>NUCLEOTIDE SEQUENCE [LARGE SCALE GENOMIC DNA]</scope>
    <source>
        <strain evidence="1 2">P6497</strain>
    </source>
</reference>
<feature type="non-terminal residue" evidence="1">
    <location>
        <position position="88"/>
    </location>
</feature>